<reference evidence="1" key="1">
    <citation type="submission" date="2021-01" db="EMBL/GenBank/DDBJ databases">
        <authorList>
            <consortium name="Genoscope - CEA"/>
            <person name="William W."/>
        </authorList>
    </citation>
    <scope>NUCLEOTIDE SEQUENCE</scope>
</reference>
<name>A0A8S1N7S3_PARPR</name>
<evidence type="ECO:0000313" key="1">
    <source>
        <dbReference type="EMBL" id="CAD8086096.1"/>
    </source>
</evidence>
<gene>
    <name evidence="1" type="ORF">PPRIM_AZ9-3.1.T0760003</name>
</gene>
<organism evidence="1 2">
    <name type="scientific">Paramecium primaurelia</name>
    <dbReference type="NCBI Taxonomy" id="5886"/>
    <lineage>
        <taxon>Eukaryota</taxon>
        <taxon>Sar</taxon>
        <taxon>Alveolata</taxon>
        <taxon>Ciliophora</taxon>
        <taxon>Intramacronucleata</taxon>
        <taxon>Oligohymenophorea</taxon>
        <taxon>Peniculida</taxon>
        <taxon>Parameciidae</taxon>
        <taxon>Paramecium</taxon>
    </lineage>
</organism>
<sequence>MNISQVQKKPTVLISQQNMLYSWSQINIQETHHQLKKQFREKTYEYSSYLFHQSLFSRKRACSFNYRIEIRYINSANIICVS</sequence>
<keyword evidence="2" id="KW-1185">Reference proteome</keyword>
<comment type="caution">
    <text evidence="1">The sequence shown here is derived from an EMBL/GenBank/DDBJ whole genome shotgun (WGS) entry which is preliminary data.</text>
</comment>
<dbReference type="AlphaFoldDB" id="A0A8S1N7S3"/>
<dbReference type="EMBL" id="CAJJDM010000079">
    <property type="protein sequence ID" value="CAD8086096.1"/>
    <property type="molecule type" value="Genomic_DNA"/>
</dbReference>
<evidence type="ECO:0000313" key="2">
    <source>
        <dbReference type="Proteomes" id="UP000688137"/>
    </source>
</evidence>
<proteinExistence type="predicted"/>
<accession>A0A8S1N7S3</accession>
<dbReference type="Proteomes" id="UP000688137">
    <property type="component" value="Unassembled WGS sequence"/>
</dbReference>
<protein>
    <submittedName>
        <fullName evidence="1">Uncharacterized protein</fullName>
    </submittedName>
</protein>